<dbReference type="Gene3D" id="3.30.300.20">
    <property type="match status" value="1"/>
</dbReference>
<protein>
    <submittedName>
        <fullName evidence="1">Putative OsmC-like protein</fullName>
    </submittedName>
</protein>
<dbReference type="AlphaFoldDB" id="A0A7W9S5L5"/>
<name>A0A7W9S5L5_9HYPH</name>
<proteinExistence type="predicted"/>
<dbReference type="InterPro" id="IPR015946">
    <property type="entry name" value="KH_dom-like_a/b"/>
</dbReference>
<organism evidence="1 2">
    <name type="scientific">Aquamicrobium lusatiense</name>
    <dbReference type="NCBI Taxonomy" id="89772"/>
    <lineage>
        <taxon>Bacteria</taxon>
        <taxon>Pseudomonadati</taxon>
        <taxon>Pseudomonadota</taxon>
        <taxon>Alphaproteobacteria</taxon>
        <taxon>Hyphomicrobiales</taxon>
        <taxon>Phyllobacteriaceae</taxon>
        <taxon>Aquamicrobium</taxon>
    </lineage>
</organism>
<dbReference type="SUPFAM" id="SSF82784">
    <property type="entry name" value="OsmC-like"/>
    <property type="match status" value="1"/>
</dbReference>
<comment type="caution">
    <text evidence="1">The sequence shown here is derived from an EMBL/GenBank/DDBJ whole genome shotgun (WGS) entry which is preliminary data.</text>
</comment>
<gene>
    <name evidence="1" type="ORF">HNR59_003927</name>
</gene>
<accession>A0A7W9S5L5</accession>
<sequence>MRILRPHKLDIERLTIEQRTNFSTTLVTDAEKERAFKARCAGVETHVVVESKHPAEAIEKLVQVSEEACMAMQALISQVPTHTRLQLNGKEL</sequence>
<dbReference type="RefSeq" id="WP_183832754.1">
    <property type="nucleotide sequence ID" value="NZ_JACHEU010000006.1"/>
</dbReference>
<keyword evidence="2" id="KW-1185">Reference proteome</keyword>
<dbReference type="EMBL" id="JACHEU010000006">
    <property type="protein sequence ID" value="MBB6014532.1"/>
    <property type="molecule type" value="Genomic_DNA"/>
</dbReference>
<reference evidence="1 2" key="1">
    <citation type="submission" date="2020-08" db="EMBL/GenBank/DDBJ databases">
        <title>Genomic Encyclopedia of Type Strains, Phase IV (KMG-IV): sequencing the most valuable type-strain genomes for metagenomic binning, comparative biology and taxonomic classification.</title>
        <authorList>
            <person name="Goeker M."/>
        </authorList>
    </citation>
    <scope>NUCLEOTIDE SEQUENCE [LARGE SCALE GENOMIC DNA]</scope>
    <source>
        <strain evidence="1 2">DSM 11099</strain>
    </source>
</reference>
<evidence type="ECO:0000313" key="2">
    <source>
        <dbReference type="Proteomes" id="UP000533306"/>
    </source>
</evidence>
<dbReference type="InterPro" id="IPR036102">
    <property type="entry name" value="OsmC/Ohrsf"/>
</dbReference>
<dbReference type="Proteomes" id="UP000533306">
    <property type="component" value="Unassembled WGS sequence"/>
</dbReference>
<evidence type="ECO:0000313" key="1">
    <source>
        <dbReference type="EMBL" id="MBB6014532.1"/>
    </source>
</evidence>